<reference evidence="2 3" key="1">
    <citation type="submission" date="2022-09" db="EMBL/GenBank/DDBJ databases">
        <title>Genome sequencing of Flavivirga sp. MEBiC05379.</title>
        <authorList>
            <person name="Oh H.-M."/>
            <person name="Kwon K.K."/>
            <person name="Park M.J."/>
            <person name="Yang S.-H."/>
        </authorList>
    </citation>
    <scope>NUCLEOTIDE SEQUENCE [LARGE SCALE GENOMIC DNA]</scope>
    <source>
        <strain evidence="2 3">MEBiC05379</strain>
    </source>
</reference>
<proteinExistence type="predicted"/>
<name>A0ABU7XXV1_9FLAO</name>
<feature type="signal peptide" evidence="1">
    <location>
        <begin position="1"/>
        <end position="19"/>
    </location>
</feature>
<organism evidence="2 3">
    <name type="scientific">Flavivirga spongiicola</name>
    <dbReference type="NCBI Taxonomy" id="421621"/>
    <lineage>
        <taxon>Bacteria</taxon>
        <taxon>Pseudomonadati</taxon>
        <taxon>Bacteroidota</taxon>
        <taxon>Flavobacteriia</taxon>
        <taxon>Flavobacteriales</taxon>
        <taxon>Flavobacteriaceae</taxon>
        <taxon>Flavivirga</taxon>
    </lineage>
</organism>
<sequence>MKKLFFALFLICFFNQLDAQTIPEKGGRVDDKRTLEPQDTISRIERENRSFKDSKDSKDLKAKIQDYLIISHENDTTFVDTTLTIQKEYKFNYLRRDNFGLIPFSNLGQTYNSLTHDFQNTSLMPSFGARARHFNYMEVEDINYYRVPTPLTELFYKSAFEQGQLVDSFFTVNTSPQINFSIAYKGLRSLGKYQHILTSTGNFRFTANYRTKNNRYSVRGHMVTQDLLNQENGGLKDDPSVANFETGLEEFLDRSILEVNFENAESILRGKRFHLEHTYKIIKKKDSLSKNKLSLGHVISFEDKYYQYDQLAANTFFGDAFKNVVKDRATLENFYNQVQLNYSNNIIGDLQFNITNNNYNYGYDKLVLLNGNTITNRLKGDIFSAGGKYHKQYKGFDLQGELGINVSGDFDGNFLRAKATFKLNDDISAIASVNHSSKAPNYNTLLYQSDYIGYNWQNNFNNTETEQLAFQLKSKKIANISADYSTISDYVYFKKDETSNQVQAFQNSKSINYLRVKLDREIKVGKFALNNTILYQNVKDKDSTLNVPEFTIRNTLYFSSHLFKKAMFLQTGITLNYFTKYYMNAYNPLLAEFYVQTEREYGDFPRLDFFINAKIRQTRIYLKAEHFNSSLTGYNFYSAPNNPYRDFTVRFGVVWNFFL</sequence>
<evidence type="ECO:0000313" key="3">
    <source>
        <dbReference type="Proteomes" id="UP001337305"/>
    </source>
</evidence>
<keyword evidence="3" id="KW-1185">Reference proteome</keyword>
<dbReference type="Proteomes" id="UP001337305">
    <property type="component" value="Unassembled WGS sequence"/>
</dbReference>
<dbReference type="EMBL" id="JAODOP010000004">
    <property type="protein sequence ID" value="MEF3834717.1"/>
    <property type="molecule type" value="Genomic_DNA"/>
</dbReference>
<comment type="caution">
    <text evidence="2">The sequence shown here is derived from an EMBL/GenBank/DDBJ whole genome shotgun (WGS) entry which is preliminary data.</text>
</comment>
<dbReference type="RefSeq" id="WP_303307032.1">
    <property type="nucleotide sequence ID" value="NZ_JAODOP010000004.1"/>
</dbReference>
<protein>
    <submittedName>
        <fullName evidence="2">Porin</fullName>
    </submittedName>
</protein>
<evidence type="ECO:0000313" key="2">
    <source>
        <dbReference type="EMBL" id="MEF3834717.1"/>
    </source>
</evidence>
<evidence type="ECO:0000256" key="1">
    <source>
        <dbReference type="SAM" id="SignalP"/>
    </source>
</evidence>
<feature type="chain" id="PRO_5047338613" evidence="1">
    <location>
        <begin position="20"/>
        <end position="659"/>
    </location>
</feature>
<keyword evidence="1" id="KW-0732">Signal</keyword>
<accession>A0ABU7XXV1</accession>
<gene>
    <name evidence="2" type="ORF">N1F79_16380</name>
</gene>
<dbReference type="InterPro" id="IPR025631">
    <property type="entry name" value="Porin_10"/>
</dbReference>
<dbReference type="Pfam" id="PF14121">
    <property type="entry name" value="Porin_10"/>
    <property type="match status" value="1"/>
</dbReference>